<dbReference type="PROSITE" id="PS50011">
    <property type="entry name" value="PROTEIN_KINASE_DOM"/>
    <property type="match status" value="1"/>
</dbReference>
<dbReference type="InterPro" id="IPR000719">
    <property type="entry name" value="Prot_kinase_dom"/>
</dbReference>
<feature type="domain" description="Protein kinase" evidence="1">
    <location>
        <begin position="1"/>
        <end position="350"/>
    </location>
</feature>
<comment type="caution">
    <text evidence="2">The sequence shown here is derived from an EMBL/GenBank/DDBJ whole genome shotgun (WGS) entry which is preliminary data.</text>
</comment>
<reference evidence="2 3" key="1">
    <citation type="submission" date="2019-06" db="EMBL/GenBank/DDBJ databases">
        <title>Sorghum-associated microbial communities from plants grown in Nebraska, USA.</title>
        <authorList>
            <person name="Schachtman D."/>
        </authorList>
    </citation>
    <scope>NUCLEOTIDE SEQUENCE [LARGE SCALE GENOMIC DNA]</scope>
    <source>
        <strain evidence="2 3">1209</strain>
    </source>
</reference>
<name>A0A561PR76_9BACT</name>
<evidence type="ECO:0000259" key="1">
    <source>
        <dbReference type="PROSITE" id="PS50011"/>
    </source>
</evidence>
<gene>
    <name evidence="2" type="ORF">FHW36_104274</name>
</gene>
<keyword evidence="3" id="KW-1185">Reference proteome</keyword>
<dbReference type="SUPFAM" id="SSF56112">
    <property type="entry name" value="Protein kinase-like (PK-like)"/>
    <property type="match status" value="1"/>
</dbReference>
<sequence>MQIVKVNSIIDASRYYEYVDNGSPKQGGVKDVYFSPDRKYVVAFFRTPLDYNQKDRIKRIVTLYLENIKKGNAPDYFLQDIYRWPYDAVERDGKTGVIVPIYDSRFFFSKGYGVNDNIKGGEKVGKWFTAPSFRNKQYPLSLDSSELGDWISYFQIAISISRGVKKMHQMGLAHSDLSYNNVLVDPVTKSANIIDLDGLVVPGLFPPEVIGTADFIAPEVLRTKHLKLSDVGRILPNQRTDLHALAVLIYMYLLRRHPLRGGKIWDLDTEKDELMAMGEKALFVEHPNDKTNQVKTDQLRKWESFWGNPEKIPYTATGPYLSELFRRAFIDGLHNPMMRPIANEWETALLKTVDLIQPCSNTSCEEKWYVFDNTDKPACPFCGTPHKGTLPVADLYYKFKNDIWKPEGHRLMIYHNQYLFKWHASRKVIRNENLGPEDKKPVGYFVFHQHKWVLVNLALDGMKDLVTQQEIPRNAMVELTSGGKILLSNEEGGRLLYITITNL</sequence>
<proteinExistence type="predicted"/>
<accession>A0A561PR76</accession>
<organism evidence="2 3">
    <name type="scientific">Chitinophaga polysaccharea</name>
    <dbReference type="NCBI Taxonomy" id="1293035"/>
    <lineage>
        <taxon>Bacteria</taxon>
        <taxon>Pseudomonadati</taxon>
        <taxon>Bacteroidota</taxon>
        <taxon>Chitinophagia</taxon>
        <taxon>Chitinophagales</taxon>
        <taxon>Chitinophagaceae</taxon>
        <taxon>Chitinophaga</taxon>
    </lineage>
</organism>
<keyword evidence="2" id="KW-0808">Transferase</keyword>
<evidence type="ECO:0000313" key="2">
    <source>
        <dbReference type="EMBL" id="TWF40591.1"/>
    </source>
</evidence>
<dbReference type="Gene3D" id="1.10.510.10">
    <property type="entry name" value="Transferase(Phosphotransferase) domain 1"/>
    <property type="match status" value="1"/>
</dbReference>
<keyword evidence="2" id="KW-0418">Kinase</keyword>
<dbReference type="InterPro" id="IPR011009">
    <property type="entry name" value="Kinase-like_dom_sf"/>
</dbReference>
<protein>
    <submittedName>
        <fullName evidence="2">Protein kinase-like protein</fullName>
    </submittedName>
</protein>
<dbReference type="AlphaFoldDB" id="A0A561PR76"/>
<dbReference type="EMBL" id="VIWO01000004">
    <property type="protein sequence ID" value="TWF40591.1"/>
    <property type="molecule type" value="Genomic_DNA"/>
</dbReference>
<dbReference type="RefSeq" id="WP_145670582.1">
    <property type="nucleotide sequence ID" value="NZ_VIWO01000004.1"/>
</dbReference>
<dbReference type="Pfam" id="PF00069">
    <property type="entry name" value="Pkinase"/>
    <property type="match status" value="1"/>
</dbReference>
<dbReference type="OrthoDB" id="1022767at2"/>
<evidence type="ECO:0000313" key="3">
    <source>
        <dbReference type="Proteomes" id="UP000320811"/>
    </source>
</evidence>
<dbReference type="Proteomes" id="UP000320811">
    <property type="component" value="Unassembled WGS sequence"/>
</dbReference>
<dbReference type="GO" id="GO:0004672">
    <property type="term" value="F:protein kinase activity"/>
    <property type="evidence" value="ECO:0007669"/>
    <property type="project" value="InterPro"/>
</dbReference>
<dbReference type="GO" id="GO:0005524">
    <property type="term" value="F:ATP binding"/>
    <property type="evidence" value="ECO:0007669"/>
    <property type="project" value="InterPro"/>
</dbReference>